<keyword evidence="9" id="KW-0732">Signal</keyword>
<evidence type="ECO:0000313" key="10">
    <source>
        <dbReference type="Proteomes" id="UP000504637"/>
    </source>
</evidence>
<evidence type="ECO:0000256" key="8">
    <source>
        <dbReference type="SAM" id="MobiDB-lite"/>
    </source>
</evidence>
<protein>
    <recommendedName>
        <fullName evidence="6">Large ribosomal subunit protein mL50</fullName>
    </recommendedName>
</protein>
<gene>
    <name evidence="11" type="ORF">K489DRAFT_426898</name>
</gene>
<evidence type="ECO:0000256" key="3">
    <source>
        <dbReference type="ARBA" id="ARBA00022980"/>
    </source>
</evidence>
<dbReference type="InterPro" id="IPR018305">
    <property type="entry name" value="Ribosomal_m50"/>
</dbReference>
<feature type="compositionally biased region" description="Basic and acidic residues" evidence="8">
    <location>
        <begin position="507"/>
        <end position="519"/>
    </location>
</feature>
<keyword evidence="3" id="KW-0689">Ribosomal protein</keyword>
<evidence type="ECO:0000256" key="1">
    <source>
        <dbReference type="ARBA" id="ARBA00004173"/>
    </source>
</evidence>
<evidence type="ECO:0000313" key="11">
    <source>
        <dbReference type="RefSeq" id="XP_033458013.1"/>
    </source>
</evidence>
<dbReference type="Pfam" id="PF10501">
    <property type="entry name" value="Ribosomal_L50"/>
    <property type="match status" value="1"/>
</dbReference>
<keyword evidence="7" id="KW-0175">Coiled coil</keyword>
<evidence type="ECO:0000256" key="6">
    <source>
        <dbReference type="ARBA" id="ARBA00035183"/>
    </source>
</evidence>
<keyword evidence="10" id="KW-1185">Reference proteome</keyword>
<name>A0A6J3M228_9PEZI</name>
<proteinExistence type="inferred from homology"/>
<reference evidence="11" key="3">
    <citation type="submission" date="2025-08" db="UniProtKB">
        <authorList>
            <consortium name="RefSeq"/>
        </authorList>
    </citation>
    <scope>IDENTIFICATION</scope>
    <source>
        <strain evidence="11">CBS 342.82</strain>
    </source>
</reference>
<feature type="chain" id="PRO_5026841188" description="Large ribosomal subunit protein mL50" evidence="9">
    <location>
        <begin position="16"/>
        <end position="519"/>
    </location>
</feature>
<keyword evidence="4" id="KW-0496">Mitochondrion</keyword>
<dbReference type="GeneID" id="54366092"/>
<keyword evidence="5" id="KW-0687">Ribonucleoprotein</keyword>
<evidence type="ECO:0000256" key="2">
    <source>
        <dbReference type="ARBA" id="ARBA00008860"/>
    </source>
</evidence>
<organism evidence="11">
    <name type="scientific">Dissoconium aciculare CBS 342.82</name>
    <dbReference type="NCBI Taxonomy" id="1314786"/>
    <lineage>
        <taxon>Eukaryota</taxon>
        <taxon>Fungi</taxon>
        <taxon>Dikarya</taxon>
        <taxon>Ascomycota</taxon>
        <taxon>Pezizomycotina</taxon>
        <taxon>Dothideomycetes</taxon>
        <taxon>Dothideomycetidae</taxon>
        <taxon>Mycosphaerellales</taxon>
        <taxon>Dissoconiaceae</taxon>
        <taxon>Dissoconium</taxon>
    </lineage>
</organism>
<sequence>MTLWFSIVSSQSCRPLGCLLCAAPLNAMTVHLKGHVCCCMSMHCVKYLTRHRSAVTCLRCGCLPLRAVCRNTSRIIIHKPQLTGIESPLHLSHNARTSAMRPAQLATKAVHLAASSNGQQVVCRSCMSRQFHTSNRRDVDPNSFFGGLQERIFGSKKPKKKVQVQDVAEKQEATIKPYRFGTVLGLDKKKYKVAASPIRVSKTPTYEAAKTADGLPRVGSDAWAKRQGLQKTVYTGFKRRAKRTFHPIIHQKALLYHIAVEVLALHQQGRDLSNVCFGRKAAWSSYDDVRLCEKDGKLALESLEEGADLAITATIPSKFQEVSPETADEICDRMSEKIDFPEWDGATDYKRFERLPFPSRDVKLAILKRIMQVSGQSIPDRIMSTTNSLNDLVDALSKKDPPARLFDAPQIQRGASLPNVTVFSRRRTKRNAEEAIGRGKLIEQALGEQGLLDAKLARMAQKKEKYEQFLERAQRKKETWLNATEKERRAIKAEKESGLRLVSARPGEARTRGVEKALQ</sequence>
<dbReference type="RefSeq" id="XP_033458013.1">
    <property type="nucleotide sequence ID" value="XM_033608292.1"/>
</dbReference>
<dbReference type="GO" id="GO:1990904">
    <property type="term" value="C:ribonucleoprotein complex"/>
    <property type="evidence" value="ECO:0007669"/>
    <property type="project" value="UniProtKB-KW"/>
</dbReference>
<comment type="subcellular location">
    <subcellularLocation>
        <location evidence="1">Mitochondrion</location>
    </subcellularLocation>
</comment>
<dbReference type="GO" id="GO:0005840">
    <property type="term" value="C:ribosome"/>
    <property type="evidence" value="ECO:0007669"/>
    <property type="project" value="UniProtKB-KW"/>
</dbReference>
<comment type="similarity">
    <text evidence="2">Belongs to the mitochondrion-specific ribosomal protein mL50 family.</text>
</comment>
<evidence type="ECO:0000256" key="4">
    <source>
        <dbReference type="ARBA" id="ARBA00023128"/>
    </source>
</evidence>
<accession>A0A6J3M228</accession>
<reference evidence="11" key="1">
    <citation type="submission" date="2020-01" db="EMBL/GenBank/DDBJ databases">
        <authorList>
            <consortium name="DOE Joint Genome Institute"/>
            <person name="Haridas S."/>
            <person name="Albert R."/>
            <person name="Binder M."/>
            <person name="Bloem J."/>
            <person name="Labutti K."/>
            <person name="Salamov A."/>
            <person name="Andreopoulos B."/>
            <person name="Baker S.E."/>
            <person name="Barry K."/>
            <person name="Bills G."/>
            <person name="Bluhm B.H."/>
            <person name="Cannon C."/>
            <person name="Castanera R."/>
            <person name="Culley D.E."/>
            <person name="Daum C."/>
            <person name="Ezra D."/>
            <person name="Gonzalez J.B."/>
            <person name="Henrissat B."/>
            <person name="Kuo A."/>
            <person name="Liang C."/>
            <person name="Lipzen A."/>
            <person name="Lutzoni F."/>
            <person name="Magnuson J."/>
            <person name="Mondo S."/>
            <person name="Nolan M."/>
            <person name="Ohm R."/>
            <person name="Pangilinan J."/>
            <person name="Park H.-J."/>
            <person name="Ramirez L."/>
            <person name="Alfaro M."/>
            <person name="Sun H."/>
            <person name="Tritt A."/>
            <person name="Yoshinaga Y."/>
            <person name="Zwiers L.-H."/>
            <person name="Turgeon B.G."/>
            <person name="Goodwin S.B."/>
            <person name="Spatafora J.W."/>
            <person name="Crous P.W."/>
            <person name="Grigoriev I.V."/>
        </authorList>
    </citation>
    <scope>NUCLEOTIDE SEQUENCE</scope>
    <source>
        <strain evidence="11">CBS 342.82</strain>
    </source>
</reference>
<evidence type="ECO:0000256" key="9">
    <source>
        <dbReference type="SAM" id="SignalP"/>
    </source>
</evidence>
<dbReference type="OrthoDB" id="6220758at2759"/>
<dbReference type="AlphaFoldDB" id="A0A6J3M228"/>
<feature type="coiled-coil region" evidence="7">
    <location>
        <begin position="452"/>
        <end position="483"/>
    </location>
</feature>
<reference evidence="11" key="2">
    <citation type="submission" date="2020-04" db="EMBL/GenBank/DDBJ databases">
        <authorList>
            <consortium name="NCBI Genome Project"/>
        </authorList>
    </citation>
    <scope>NUCLEOTIDE SEQUENCE</scope>
    <source>
        <strain evidence="11">CBS 342.82</strain>
    </source>
</reference>
<dbReference type="GO" id="GO:0005739">
    <property type="term" value="C:mitochondrion"/>
    <property type="evidence" value="ECO:0007669"/>
    <property type="project" value="UniProtKB-SubCell"/>
</dbReference>
<evidence type="ECO:0000256" key="5">
    <source>
        <dbReference type="ARBA" id="ARBA00023274"/>
    </source>
</evidence>
<feature type="region of interest" description="Disordered" evidence="8">
    <location>
        <begin position="495"/>
        <end position="519"/>
    </location>
</feature>
<feature type="signal peptide" evidence="9">
    <location>
        <begin position="1"/>
        <end position="15"/>
    </location>
</feature>
<dbReference type="Proteomes" id="UP000504637">
    <property type="component" value="Unplaced"/>
</dbReference>
<evidence type="ECO:0000256" key="7">
    <source>
        <dbReference type="SAM" id="Coils"/>
    </source>
</evidence>